<keyword evidence="3" id="KW-1185">Reference proteome</keyword>
<dbReference type="Gene3D" id="3.30.70.80">
    <property type="entry name" value="Peptidase S8 propeptide/proteinase inhibitor I9"/>
    <property type="match status" value="1"/>
</dbReference>
<feature type="domain" description="Inhibitor I9" evidence="1">
    <location>
        <begin position="34"/>
        <end position="91"/>
    </location>
</feature>
<dbReference type="EMBL" id="CP126659">
    <property type="protein sequence ID" value="WJZ99540.1"/>
    <property type="molecule type" value="Genomic_DNA"/>
</dbReference>
<accession>A0ABY9CWM9</accession>
<sequence>MQPLFNFNSSNELLPKSKACQGHIIYSVNSSNHYIVYMGDHSYQDLEFVVTTNHEMLASVTGSVDRAQAVALHHYNKSFRGFSVMLTPEQA</sequence>
<gene>
    <name evidence="2" type="ORF">VitviT2T_017976</name>
</gene>
<evidence type="ECO:0000313" key="2">
    <source>
        <dbReference type="EMBL" id="WJZ99540.1"/>
    </source>
</evidence>
<dbReference type="InterPro" id="IPR037045">
    <property type="entry name" value="S8pro/Inhibitor_I9_sf"/>
</dbReference>
<organism evidence="2 3">
    <name type="scientific">Vitis vinifera</name>
    <name type="common">Grape</name>
    <dbReference type="NCBI Taxonomy" id="29760"/>
    <lineage>
        <taxon>Eukaryota</taxon>
        <taxon>Viridiplantae</taxon>
        <taxon>Streptophyta</taxon>
        <taxon>Embryophyta</taxon>
        <taxon>Tracheophyta</taxon>
        <taxon>Spermatophyta</taxon>
        <taxon>Magnoliopsida</taxon>
        <taxon>eudicotyledons</taxon>
        <taxon>Gunneridae</taxon>
        <taxon>Pentapetalae</taxon>
        <taxon>rosids</taxon>
        <taxon>Vitales</taxon>
        <taxon>Vitaceae</taxon>
        <taxon>Viteae</taxon>
        <taxon>Vitis</taxon>
    </lineage>
</organism>
<name>A0ABY9CWM9_VITVI</name>
<protein>
    <recommendedName>
        <fullName evidence="1">Inhibitor I9 domain-containing protein</fullName>
    </recommendedName>
</protein>
<dbReference type="Pfam" id="PF05922">
    <property type="entry name" value="Inhibitor_I9"/>
    <property type="match status" value="1"/>
</dbReference>
<proteinExistence type="predicted"/>
<evidence type="ECO:0000259" key="1">
    <source>
        <dbReference type="Pfam" id="PF05922"/>
    </source>
</evidence>
<dbReference type="InterPro" id="IPR010259">
    <property type="entry name" value="S8pro/Inhibitor_I9"/>
</dbReference>
<dbReference type="Proteomes" id="UP001227230">
    <property type="component" value="Chromosome 12"/>
</dbReference>
<evidence type="ECO:0000313" key="3">
    <source>
        <dbReference type="Proteomes" id="UP001227230"/>
    </source>
</evidence>
<reference evidence="2 3" key="1">
    <citation type="journal article" date="2023" name="Hortic Res">
        <title>The complete reference genome for grapevine (Vitis vinifera L.) genetics and breeding.</title>
        <authorList>
            <person name="Shi X."/>
            <person name="Cao S."/>
            <person name="Wang X."/>
            <person name="Huang S."/>
            <person name="Wang Y."/>
            <person name="Liu Z."/>
            <person name="Liu W."/>
            <person name="Leng X."/>
            <person name="Peng Y."/>
            <person name="Wang N."/>
            <person name="Wang Y."/>
            <person name="Ma Z."/>
            <person name="Xu X."/>
            <person name="Zhang F."/>
            <person name="Xue H."/>
            <person name="Zhong H."/>
            <person name="Wang Y."/>
            <person name="Zhang K."/>
            <person name="Velt A."/>
            <person name="Avia K."/>
            <person name="Holtgrawe D."/>
            <person name="Grimplet J."/>
            <person name="Matus J.T."/>
            <person name="Ware D."/>
            <person name="Wu X."/>
            <person name="Wang H."/>
            <person name="Liu C."/>
            <person name="Fang Y."/>
            <person name="Rustenholz C."/>
            <person name="Cheng Z."/>
            <person name="Xiao H."/>
            <person name="Zhou Y."/>
        </authorList>
    </citation>
    <scope>NUCLEOTIDE SEQUENCE [LARGE SCALE GENOMIC DNA]</scope>
    <source>
        <strain evidence="3">cv. Pinot noir / PN40024</strain>
        <tissue evidence="2">Leaf</tissue>
    </source>
</reference>